<keyword evidence="11" id="KW-1185">Reference proteome</keyword>
<evidence type="ECO:0000256" key="4">
    <source>
        <dbReference type="ARBA" id="ARBA00022692"/>
    </source>
</evidence>
<feature type="transmembrane region" description="Helical" evidence="8">
    <location>
        <begin position="184"/>
        <end position="202"/>
    </location>
</feature>
<dbReference type="PANTHER" id="PTHR48022:SF2">
    <property type="entry name" value="PLASTIDIC GLUCOSE TRANSPORTER 4"/>
    <property type="match status" value="1"/>
</dbReference>
<feature type="transmembrane region" description="Helical" evidence="8">
    <location>
        <begin position="401"/>
        <end position="424"/>
    </location>
</feature>
<dbReference type="InterPro" id="IPR003663">
    <property type="entry name" value="Sugar/inositol_transpt"/>
</dbReference>
<feature type="transmembrane region" description="Helical" evidence="8">
    <location>
        <begin position="114"/>
        <end position="131"/>
    </location>
</feature>
<feature type="transmembrane region" description="Helical" evidence="8">
    <location>
        <begin position="367"/>
        <end position="389"/>
    </location>
</feature>
<dbReference type="EMBL" id="JBFXLU010000102">
    <property type="protein sequence ID" value="KAL2842159.1"/>
    <property type="molecule type" value="Genomic_DNA"/>
</dbReference>
<dbReference type="PROSITE" id="PS00216">
    <property type="entry name" value="SUGAR_TRANSPORT_1"/>
    <property type="match status" value="2"/>
</dbReference>
<dbReference type="PANTHER" id="PTHR48022">
    <property type="entry name" value="PLASTIDIC GLUCOSE TRANSPORTER 4"/>
    <property type="match status" value="1"/>
</dbReference>
<keyword evidence="5 8" id="KW-1133">Transmembrane helix</keyword>
<evidence type="ECO:0000256" key="8">
    <source>
        <dbReference type="SAM" id="Phobius"/>
    </source>
</evidence>
<dbReference type="Pfam" id="PF00083">
    <property type="entry name" value="Sugar_tr"/>
    <property type="match status" value="1"/>
</dbReference>
<proteinExistence type="inferred from homology"/>
<dbReference type="Gene3D" id="1.20.1250.20">
    <property type="entry name" value="MFS general substrate transporter like domains"/>
    <property type="match status" value="1"/>
</dbReference>
<evidence type="ECO:0000256" key="3">
    <source>
        <dbReference type="ARBA" id="ARBA00022448"/>
    </source>
</evidence>
<name>A0ABR4JRC7_9EURO</name>
<feature type="transmembrane region" description="Helical" evidence="8">
    <location>
        <begin position="271"/>
        <end position="292"/>
    </location>
</feature>
<keyword evidence="3 7" id="KW-0813">Transport</keyword>
<keyword evidence="6 8" id="KW-0472">Membrane</keyword>
<dbReference type="PROSITE" id="PS50850">
    <property type="entry name" value="MFS"/>
    <property type="match status" value="1"/>
</dbReference>
<dbReference type="InterPro" id="IPR005829">
    <property type="entry name" value="Sugar_transporter_CS"/>
</dbReference>
<feature type="transmembrane region" description="Helical" evidence="8">
    <location>
        <begin position="436"/>
        <end position="454"/>
    </location>
</feature>
<feature type="transmembrane region" description="Helical" evidence="8">
    <location>
        <begin position="61"/>
        <end position="79"/>
    </location>
</feature>
<comment type="subcellular location">
    <subcellularLocation>
        <location evidence="1">Membrane</location>
        <topology evidence="1">Multi-pass membrane protein</topology>
    </subcellularLocation>
</comment>
<gene>
    <name evidence="10" type="ORF">BJY01DRAFT_256816</name>
</gene>
<protein>
    <submittedName>
        <fullName evidence="10">General substrate transporter</fullName>
    </submittedName>
</protein>
<evidence type="ECO:0000313" key="10">
    <source>
        <dbReference type="EMBL" id="KAL2842159.1"/>
    </source>
</evidence>
<evidence type="ECO:0000256" key="6">
    <source>
        <dbReference type="ARBA" id="ARBA00023136"/>
    </source>
</evidence>
<sequence>MRGIKRSFRAAAASAACSMAAVLVGYDMYMIGSIIATQEFIKQFGVYHDSLETWTLPANRQLVWTVCQFVAAIFGAIIVGQISDMIGRRMCFIVTIVLTLIGTTIEVVSPNWGVWALAKIIFGLAMGFMQGNTQAYVSEVAPIHIRGFMLSLFQLWIVLGAFLATCVLEGTSKVTGSWSWKAAIVSQYGIGAFCLLIFFFLATESPYWLLIKGRHEAAQNVLLRLRGKEPGFAVNTEMAIINATIQHEQEESSSKVSYLECFKGADLRRTLIACLPMVMQQFCGFPLCGNYLAYFLKLSGLDNAFMITLISTLLSLAAVLLSFALIENVGRRPQLLAGTLGMTPCLLAVTVLGWVARGTTANGQALAAFSIMWCVFYYISLGAIGWTIVGEVSSSRLRAKTTAIATAVNALCNLVWSIAIPYLINEEDANLGPKAGVVFLGPAVGLTIVAFFAVPETKGKSFAELDRLFELRTPTRKF</sequence>
<reference evidence="10 11" key="1">
    <citation type="submission" date="2024-07" db="EMBL/GenBank/DDBJ databases">
        <title>Section-level genome sequencing and comparative genomics of Aspergillus sections Usti and Cavernicolus.</title>
        <authorList>
            <consortium name="Lawrence Berkeley National Laboratory"/>
            <person name="Nybo J.L."/>
            <person name="Vesth T.C."/>
            <person name="Theobald S."/>
            <person name="Frisvad J.C."/>
            <person name="Larsen T.O."/>
            <person name="Kjaerboelling I."/>
            <person name="Rothschild-Mancinelli K."/>
            <person name="Lyhne E.K."/>
            <person name="Kogle M.E."/>
            <person name="Barry K."/>
            <person name="Clum A."/>
            <person name="Na H."/>
            <person name="Ledsgaard L."/>
            <person name="Lin J."/>
            <person name="Lipzen A."/>
            <person name="Kuo A."/>
            <person name="Riley R."/>
            <person name="Mondo S."/>
            <person name="Labutti K."/>
            <person name="Haridas S."/>
            <person name="Pangalinan J."/>
            <person name="Salamov A.A."/>
            <person name="Simmons B.A."/>
            <person name="Magnuson J.K."/>
            <person name="Chen J."/>
            <person name="Drula E."/>
            <person name="Henrissat B."/>
            <person name="Wiebenga A."/>
            <person name="Lubbers R.J."/>
            <person name="Gomes A.C."/>
            <person name="Makela M.R."/>
            <person name="Stajich J."/>
            <person name="Grigoriev I.V."/>
            <person name="Mortensen U.H."/>
            <person name="De Vries R.P."/>
            <person name="Baker S.E."/>
            <person name="Andersen M.R."/>
        </authorList>
    </citation>
    <scope>NUCLEOTIDE SEQUENCE [LARGE SCALE GENOMIC DNA]</scope>
    <source>
        <strain evidence="10 11">CBS 123904</strain>
    </source>
</reference>
<organism evidence="10 11">
    <name type="scientific">Aspergillus pseudoustus</name>
    <dbReference type="NCBI Taxonomy" id="1810923"/>
    <lineage>
        <taxon>Eukaryota</taxon>
        <taxon>Fungi</taxon>
        <taxon>Dikarya</taxon>
        <taxon>Ascomycota</taxon>
        <taxon>Pezizomycotina</taxon>
        <taxon>Eurotiomycetes</taxon>
        <taxon>Eurotiomycetidae</taxon>
        <taxon>Eurotiales</taxon>
        <taxon>Aspergillaceae</taxon>
        <taxon>Aspergillus</taxon>
        <taxon>Aspergillus subgen. Nidulantes</taxon>
    </lineage>
</organism>
<feature type="transmembrane region" description="Helical" evidence="8">
    <location>
        <begin position="335"/>
        <end position="355"/>
    </location>
</feature>
<accession>A0ABR4JRC7</accession>
<dbReference type="InterPro" id="IPR050360">
    <property type="entry name" value="MFS_Sugar_Transporters"/>
</dbReference>
<evidence type="ECO:0000256" key="7">
    <source>
        <dbReference type="RuleBase" id="RU003346"/>
    </source>
</evidence>
<feature type="transmembrane region" description="Helical" evidence="8">
    <location>
        <begin position="304"/>
        <end position="326"/>
    </location>
</feature>
<dbReference type="SUPFAM" id="SSF103473">
    <property type="entry name" value="MFS general substrate transporter"/>
    <property type="match status" value="1"/>
</dbReference>
<feature type="transmembrane region" description="Helical" evidence="8">
    <location>
        <begin position="91"/>
        <end position="108"/>
    </location>
</feature>
<dbReference type="PROSITE" id="PS00217">
    <property type="entry name" value="SUGAR_TRANSPORT_2"/>
    <property type="match status" value="1"/>
</dbReference>
<evidence type="ECO:0000313" key="11">
    <source>
        <dbReference type="Proteomes" id="UP001610446"/>
    </source>
</evidence>
<feature type="domain" description="Major facilitator superfamily (MFS) profile" evidence="9">
    <location>
        <begin position="13"/>
        <end position="458"/>
    </location>
</feature>
<dbReference type="InterPro" id="IPR005828">
    <property type="entry name" value="MFS_sugar_transport-like"/>
</dbReference>
<evidence type="ECO:0000256" key="2">
    <source>
        <dbReference type="ARBA" id="ARBA00010992"/>
    </source>
</evidence>
<comment type="similarity">
    <text evidence="2 7">Belongs to the major facilitator superfamily. Sugar transporter (TC 2.A.1.1) family.</text>
</comment>
<keyword evidence="4 8" id="KW-0812">Transmembrane</keyword>
<evidence type="ECO:0000259" key="9">
    <source>
        <dbReference type="PROSITE" id="PS50850"/>
    </source>
</evidence>
<evidence type="ECO:0000256" key="1">
    <source>
        <dbReference type="ARBA" id="ARBA00004141"/>
    </source>
</evidence>
<dbReference type="NCBIfam" id="TIGR00879">
    <property type="entry name" value="SP"/>
    <property type="match status" value="1"/>
</dbReference>
<comment type="caution">
    <text evidence="10">The sequence shown here is derived from an EMBL/GenBank/DDBJ whole genome shotgun (WGS) entry which is preliminary data.</text>
</comment>
<dbReference type="InterPro" id="IPR036259">
    <property type="entry name" value="MFS_trans_sf"/>
</dbReference>
<evidence type="ECO:0000256" key="5">
    <source>
        <dbReference type="ARBA" id="ARBA00022989"/>
    </source>
</evidence>
<feature type="transmembrane region" description="Helical" evidence="8">
    <location>
        <begin position="143"/>
        <end position="164"/>
    </location>
</feature>
<dbReference type="InterPro" id="IPR020846">
    <property type="entry name" value="MFS_dom"/>
</dbReference>
<dbReference type="Proteomes" id="UP001610446">
    <property type="component" value="Unassembled WGS sequence"/>
</dbReference>